<feature type="compositionally biased region" description="Polar residues" evidence="1">
    <location>
        <begin position="147"/>
        <end position="160"/>
    </location>
</feature>
<name>A0A2N5RVI1_9BASI</name>
<gene>
    <name evidence="2" type="ORF">PCASD_25005</name>
</gene>
<comment type="caution">
    <text evidence="2">The sequence shown here is derived from an EMBL/GenBank/DDBJ whole genome shotgun (WGS) entry which is preliminary data.</text>
</comment>
<accession>A0A2N5RVI1</accession>
<feature type="compositionally biased region" description="Acidic residues" evidence="1">
    <location>
        <begin position="72"/>
        <end position="82"/>
    </location>
</feature>
<dbReference type="Proteomes" id="UP000235392">
    <property type="component" value="Unassembled WGS sequence"/>
</dbReference>
<sequence length="293" mass="31885">MRLGDLQRDADRIEAKLSATQPNLAESHKSAQAIEVDQNESKNHQMPPFVKPPTPPKPAAEDPVHTTHALSDEYDNETDEEDPVELAMRAVVAQQMDNEQATRSHDTLMLQSLNNSRDVTTDEDEDDDDEVILYLTNPPTGTADRPGNTTSSMGPSATAQFTSGISDTAQLSSILDPTPVKPAGSNVSTAADLLASIMSAPMTPPTILTAHRILLCHHPSQPPQGGIPSHLTSKSRQDFHYAPQSLGAPRDTAEGSPLCRFPNRLKHRPRQYLVHSAAVKLVFFDGTQRDHGQ</sequence>
<dbReference type="EMBL" id="PGCI01001420">
    <property type="protein sequence ID" value="PLW05005.1"/>
    <property type="molecule type" value="Genomic_DNA"/>
</dbReference>
<proteinExistence type="predicted"/>
<feature type="region of interest" description="Disordered" evidence="1">
    <location>
        <begin position="1"/>
        <end position="82"/>
    </location>
</feature>
<evidence type="ECO:0000313" key="2">
    <source>
        <dbReference type="EMBL" id="PLW05005.1"/>
    </source>
</evidence>
<feature type="compositionally biased region" description="Basic and acidic residues" evidence="1">
    <location>
        <begin position="1"/>
        <end position="15"/>
    </location>
</feature>
<protein>
    <submittedName>
        <fullName evidence="2">Uncharacterized protein</fullName>
    </submittedName>
</protein>
<dbReference type="AlphaFoldDB" id="A0A2N5RVI1"/>
<feature type="compositionally biased region" description="Pro residues" evidence="1">
    <location>
        <begin position="49"/>
        <end position="58"/>
    </location>
</feature>
<feature type="region of interest" description="Disordered" evidence="1">
    <location>
        <begin position="136"/>
        <end position="160"/>
    </location>
</feature>
<organism evidence="2 3">
    <name type="scientific">Puccinia coronata f. sp. avenae</name>
    <dbReference type="NCBI Taxonomy" id="200324"/>
    <lineage>
        <taxon>Eukaryota</taxon>
        <taxon>Fungi</taxon>
        <taxon>Dikarya</taxon>
        <taxon>Basidiomycota</taxon>
        <taxon>Pucciniomycotina</taxon>
        <taxon>Pucciniomycetes</taxon>
        <taxon>Pucciniales</taxon>
        <taxon>Pucciniaceae</taxon>
        <taxon>Puccinia</taxon>
    </lineage>
</organism>
<evidence type="ECO:0000313" key="3">
    <source>
        <dbReference type="Proteomes" id="UP000235392"/>
    </source>
</evidence>
<reference evidence="2 3" key="1">
    <citation type="submission" date="2017-11" db="EMBL/GenBank/DDBJ databases">
        <title>De novo assembly and phasing of dikaryotic genomes from two isolates of Puccinia coronata f. sp. avenae, the causal agent of oat crown rust.</title>
        <authorList>
            <person name="Miller M.E."/>
            <person name="Zhang Y."/>
            <person name="Omidvar V."/>
            <person name="Sperschneider J."/>
            <person name="Schwessinger B."/>
            <person name="Raley C."/>
            <person name="Palmer J.M."/>
            <person name="Garnica D."/>
            <person name="Upadhyaya N."/>
            <person name="Rathjen J."/>
            <person name="Taylor J.M."/>
            <person name="Park R.F."/>
            <person name="Dodds P.N."/>
            <person name="Hirsch C.D."/>
            <person name="Kianian S.F."/>
            <person name="Figueroa M."/>
        </authorList>
    </citation>
    <scope>NUCLEOTIDE SEQUENCE [LARGE SCALE GENOMIC DNA]</scope>
    <source>
        <strain evidence="2">12SD80</strain>
    </source>
</reference>
<evidence type="ECO:0000256" key="1">
    <source>
        <dbReference type="SAM" id="MobiDB-lite"/>
    </source>
</evidence>